<dbReference type="InterPro" id="IPR019219">
    <property type="entry name" value="DUF2130"/>
</dbReference>
<feature type="coiled-coil region" evidence="1">
    <location>
        <begin position="105"/>
        <end position="262"/>
    </location>
</feature>
<proteinExistence type="predicted"/>
<dbReference type="AlphaFoldDB" id="A0A846TZQ3"/>
<keyword evidence="3" id="KW-1185">Reference proteome</keyword>
<reference evidence="2 3" key="1">
    <citation type="submission" date="2020-04" db="EMBL/GenBank/DDBJ databases">
        <title>Complete genome sequence of Spiroplasma platyhelix ATCC 51748, an insect isolate.</title>
        <authorList>
            <person name="Green E.A."/>
            <person name="Klassen J.L."/>
        </authorList>
    </citation>
    <scope>NUCLEOTIDE SEQUENCE [LARGE SCALE GENOMIC DNA]</scope>
    <source>
        <strain evidence="2 3">PALS-1</strain>
    </source>
</reference>
<sequence>MSFEFKCPNCNHLITEKDFNNNEKIMSHLNEIFKKHETEYINQLRAKLSDRYKAELMRELKRTAAEKEIEVSRIYQTKLDQLNQVIASQKVAVSKSESELAKALLEKENELIKINQKELDKLNEIIAEQKNRIENTNIEIDRALAQHEVKLNKQSHDEITALRTQISRLEKDKEAQKLMLEKLLVDKENELIKLNHEQLDQLKQVIAEQKNKIETSSVELEKTLAQHEVKLTNQKHEEITTLKAQINELREANLQFKVIQNKTKGENFEHEVESELRKVFEPDDIISKITAQDKKADYLQEVRQDNSVIGKIVYEVKNAEWSNNWEKKLVEDMAKQNSKYGILIATSFNSKYQGIPFKRSDYNANVYLSDPESFYFVGQILRTLIKIEHRLESNRDKNDYNEKINQFNKWKETQLPKLDLDINNSLQEIDRLANLITGRAEDIKKEKGRIYKNWVKNVKDYLENFIF</sequence>
<organism evidence="2 3">
    <name type="scientific">Spiroplasma platyhelix PALS-1</name>
    <dbReference type="NCBI Taxonomy" id="1276218"/>
    <lineage>
        <taxon>Bacteria</taxon>
        <taxon>Bacillati</taxon>
        <taxon>Mycoplasmatota</taxon>
        <taxon>Mollicutes</taxon>
        <taxon>Entomoplasmatales</taxon>
        <taxon>Spiroplasmataceae</taxon>
        <taxon>Spiroplasma</taxon>
    </lineage>
</organism>
<evidence type="ECO:0000313" key="3">
    <source>
        <dbReference type="Proteomes" id="UP000584587"/>
    </source>
</evidence>
<keyword evidence="1" id="KW-0175">Coiled coil</keyword>
<dbReference type="Proteomes" id="UP000584587">
    <property type="component" value="Unassembled WGS sequence"/>
</dbReference>
<evidence type="ECO:0000256" key="1">
    <source>
        <dbReference type="SAM" id="Coils"/>
    </source>
</evidence>
<comment type="caution">
    <text evidence="2">The sequence shown here is derived from an EMBL/GenBank/DDBJ whole genome shotgun (WGS) entry which is preliminary data.</text>
</comment>
<name>A0A846TZQ3_9MOLU</name>
<gene>
    <name evidence="2" type="ORF">HER12_00590</name>
</gene>
<dbReference type="EMBL" id="JAAVVK010000001">
    <property type="protein sequence ID" value="NKE38254.1"/>
    <property type="molecule type" value="Genomic_DNA"/>
</dbReference>
<dbReference type="Pfam" id="PF09903">
    <property type="entry name" value="DUF2130"/>
    <property type="match status" value="1"/>
</dbReference>
<evidence type="ECO:0000313" key="2">
    <source>
        <dbReference type="EMBL" id="NKE38254.1"/>
    </source>
</evidence>
<accession>A0A846TZQ3</accession>
<protein>
    <submittedName>
        <fullName evidence="2">DUF2130 domain-containing protein</fullName>
    </submittedName>
</protein>
<dbReference type="RefSeq" id="WP_168104731.1">
    <property type="nucleotide sequence ID" value="NZ_CP051215.1"/>
</dbReference>